<evidence type="ECO:0008006" key="4">
    <source>
        <dbReference type="Google" id="ProtNLM"/>
    </source>
</evidence>
<gene>
    <name evidence="2" type="ORF">ABU178_12520</name>
</gene>
<feature type="transmembrane region" description="Helical" evidence="1">
    <location>
        <begin position="238"/>
        <end position="258"/>
    </location>
</feature>
<feature type="transmembrane region" description="Helical" evidence="1">
    <location>
        <begin position="12"/>
        <end position="31"/>
    </location>
</feature>
<accession>A0ABW7Q098</accession>
<protein>
    <recommendedName>
        <fullName evidence="4">Glycosyltransferase RgtA/B/C/D-like domain-containing protein</fullName>
    </recommendedName>
</protein>
<feature type="transmembrane region" description="Helical" evidence="1">
    <location>
        <begin position="346"/>
        <end position="363"/>
    </location>
</feature>
<feature type="transmembrane region" description="Helical" evidence="1">
    <location>
        <begin position="100"/>
        <end position="122"/>
    </location>
</feature>
<feature type="transmembrane region" description="Helical" evidence="1">
    <location>
        <begin position="154"/>
        <end position="174"/>
    </location>
</feature>
<evidence type="ECO:0000256" key="1">
    <source>
        <dbReference type="SAM" id="Phobius"/>
    </source>
</evidence>
<comment type="caution">
    <text evidence="2">The sequence shown here is derived from an EMBL/GenBank/DDBJ whole genome shotgun (WGS) entry which is preliminary data.</text>
</comment>
<feature type="transmembrane region" description="Helical" evidence="1">
    <location>
        <begin position="206"/>
        <end position="226"/>
    </location>
</feature>
<evidence type="ECO:0000313" key="3">
    <source>
        <dbReference type="Proteomes" id="UP001611251"/>
    </source>
</evidence>
<proteinExistence type="predicted"/>
<keyword evidence="1" id="KW-0812">Transmembrane</keyword>
<reference evidence="2 3" key="1">
    <citation type="submission" date="2024-08" db="EMBL/GenBank/DDBJ databases">
        <title>Pantoea ronii - a newly identified human opportunistic pathogen.</title>
        <authorList>
            <person name="Keidar-Friedman D."/>
            <person name="Sorek N."/>
            <person name="Leshin-Carmel D."/>
            <person name="Tsur A."/>
            <person name="Amsalem M."/>
            <person name="Tolkach D."/>
            <person name="Brosh-Nissimov T."/>
        </authorList>
    </citation>
    <scope>NUCLEOTIDE SEQUENCE [LARGE SCALE GENOMIC DNA]</scope>
    <source>
        <strain evidence="2 3">AA23256</strain>
    </source>
</reference>
<dbReference type="EMBL" id="JBGFSN010000004">
    <property type="protein sequence ID" value="MFH8134991.1"/>
    <property type="molecule type" value="Genomic_DNA"/>
</dbReference>
<name>A0ABW7Q098_9GAMM</name>
<organism evidence="2 3">
    <name type="scientific">Pantoea osteomyelitidis</name>
    <dbReference type="NCBI Taxonomy" id="3230026"/>
    <lineage>
        <taxon>Bacteria</taxon>
        <taxon>Pseudomonadati</taxon>
        <taxon>Pseudomonadota</taxon>
        <taxon>Gammaproteobacteria</taxon>
        <taxon>Enterobacterales</taxon>
        <taxon>Erwiniaceae</taxon>
        <taxon>Pantoea</taxon>
    </lineage>
</organism>
<keyword evidence="3" id="KW-1185">Reference proteome</keyword>
<dbReference type="Proteomes" id="UP001611251">
    <property type="component" value="Unassembled WGS sequence"/>
</dbReference>
<evidence type="ECO:0000313" key="2">
    <source>
        <dbReference type="EMBL" id="MFH8134991.1"/>
    </source>
</evidence>
<feature type="transmembrane region" description="Helical" evidence="1">
    <location>
        <begin position="316"/>
        <end position="337"/>
    </location>
</feature>
<sequence length="554" mass="64000">MRTKTKIHFEKTYVTLVCILTNLFLFHNFFFSGFNLLLGDRFDTLIETNILQHWYNFFTGNSHWSTVGYFYPFKNTLGYNDGYFLYGVIYSIFRFINLDIFISAELVNVFLKVIGYFSFYWLTRNILKFNFLPSICSAVAFTLGNSLIMQMPHVQLLSIAFSPLLTIFIINYAAAIKYNKVRSAVLNGSATSMLLALWLFTSFYMAWYFVLFFCIASVVFFMLCISNNRLRRELEFKFSLKSIIFPILTLAVFIIPFLNVYLPKANETGGQSLDAAETYAPHLLNVIDPGATSVIYGKLSDYLLNGIRGLDRTGEFSVGLAPISVMLVILATIFLLFKKKQSIKTVFFLTLCFTTLFLVLLVIKEGDFFLWKYVWKYFPGAKGMRVTSRLCLYLIFPVSLISAYLMNLAQKTKYKSLALSFCVMVVIEQLNVYPNANFNRKTQLEFVKSLPPPPAECKAFYVIGQRQNELPNSTINIMNSLYPHNVDAMLISELFHVRTINGFSTFNPPGWDFARDPLSTYMNRVQKYINDYHIQDGMCQFDLERLTWAFFVKK</sequence>
<dbReference type="RefSeq" id="WP_397215263.1">
    <property type="nucleotide sequence ID" value="NZ_JBGFSN010000004.1"/>
</dbReference>
<keyword evidence="1" id="KW-0472">Membrane</keyword>
<feature type="transmembrane region" description="Helical" evidence="1">
    <location>
        <begin position="383"/>
        <end position="405"/>
    </location>
</feature>
<feature type="transmembrane region" description="Helical" evidence="1">
    <location>
        <begin position="181"/>
        <end position="200"/>
    </location>
</feature>
<feature type="transmembrane region" description="Helical" evidence="1">
    <location>
        <begin position="129"/>
        <end position="148"/>
    </location>
</feature>
<keyword evidence="1" id="KW-1133">Transmembrane helix</keyword>